<dbReference type="RefSeq" id="WP_042023284.1">
    <property type="nucleotide sequence ID" value="NZ_CDBW01000041.1"/>
</dbReference>
<evidence type="ECO:0000256" key="1">
    <source>
        <dbReference type="SAM" id="Phobius"/>
    </source>
</evidence>
<keyword evidence="1" id="KW-0472">Membrane</keyword>
<keyword evidence="1" id="KW-0812">Transmembrane</keyword>
<sequence>MQEFRDYLEIAYFISGIVVAIAALIALYQIKIAKESLQTQSKRDALSLTASQCSHYNTRIIELQNKLYDKRVSSKCTFFDSSNWEIDTDGKDVLVKNVGKNKPSIDELDKVSQELLDVVNAMDSFAVYFTSNVADESVAYKSVANTFISTAERYMPWIIHAYNTDDYFANIIDLYVIWKNRKKQELLKTKMEHLKNELDKSTLKTEKPIGV</sequence>
<evidence type="ECO:0000313" key="3">
    <source>
        <dbReference type="Proteomes" id="UP000179934"/>
    </source>
</evidence>
<dbReference type="InterPro" id="IPR031876">
    <property type="entry name" value="DUF4760"/>
</dbReference>
<feature type="transmembrane region" description="Helical" evidence="1">
    <location>
        <begin position="12"/>
        <end position="30"/>
    </location>
</feature>
<evidence type="ECO:0000313" key="2">
    <source>
        <dbReference type="EMBL" id="OHY92450.1"/>
    </source>
</evidence>
<dbReference type="Proteomes" id="UP000179934">
    <property type="component" value="Unassembled WGS sequence"/>
</dbReference>
<organism evidence="2 3">
    <name type="scientific">Aeromonas sobria</name>
    <dbReference type="NCBI Taxonomy" id="646"/>
    <lineage>
        <taxon>Bacteria</taxon>
        <taxon>Pseudomonadati</taxon>
        <taxon>Pseudomonadota</taxon>
        <taxon>Gammaproteobacteria</taxon>
        <taxon>Aeromonadales</taxon>
        <taxon>Aeromonadaceae</taxon>
        <taxon>Aeromonas</taxon>
    </lineage>
</organism>
<protein>
    <submittedName>
        <fullName evidence="2">Uncharacterized protein</fullName>
    </submittedName>
</protein>
<reference evidence="2 3" key="1">
    <citation type="submission" date="2016-09" db="EMBL/GenBank/DDBJ databases">
        <title>Draft Genome Sequence of Aeromonas sobria Strain 08005, Isolated from Sick Rana catesbeiana.</title>
        <authorList>
            <person name="Yang Q."/>
        </authorList>
    </citation>
    <scope>NUCLEOTIDE SEQUENCE [LARGE SCALE GENOMIC DNA]</scope>
    <source>
        <strain evidence="2 3">08005</strain>
    </source>
</reference>
<dbReference type="AlphaFoldDB" id="A0A1S2CUQ8"/>
<proteinExistence type="predicted"/>
<dbReference type="Pfam" id="PF15956">
    <property type="entry name" value="DUF4760"/>
    <property type="match status" value="1"/>
</dbReference>
<dbReference type="OrthoDB" id="1445390at2"/>
<comment type="caution">
    <text evidence="2">The sequence shown here is derived from an EMBL/GenBank/DDBJ whole genome shotgun (WGS) entry which is preliminary data.</text>
</comment>
<dbReference type="EMBL" id="MKFU01000014">
    <property type="protein sequence ID" value="OHY92450.1"/>
    <property type="molecule type" value="Genomic_DNA"/>
</dbReference>
<accession>A0A1S2CUQ8</accession>
<dbReference type="GeneID" id="58923845"/>
<name>A0A1S2CUQ8_AERSO</name>
<gene>
    <name evidence="2" type="ORF">BJD16_13270</name>
</gene>
<keyword evidence="1" id="KW-1133">Transmembrane helix</keyword>